<feature type="transmembrane region" description="Helical" evidence="5">
    <location>
        <begin position="266"/>
        <end position="283"/>
    </location>
</feature>
<dbReference type="Pfam" id="PF04932">
    <property type="entry name" value="Wzy_C"/>
    <property type="match status" value="1"/>
</dbReference>
<dbReference type="InterPro" id="IPR051533">
    <property type="entry name" value="WaaL-like"/>
</dbReference>
<comment type="caution">
    <text evidence="7">The sequence shown here is derived from an EMBL/GenBank/DDBJ whole genome shotgun (WGS) entry which is preliminary data.</text>
</comment>
<feature type="domain" description="O-antigen ligase-related" evidence="6">
    <location>
        <begin position="230"/>
        <end position="388"/>
    </location>
</feature>
<dbReference type="EMBL" id="SJPU01000001">
    <property type="protein sequence ID" value="TWU19002.1"/>
    <property type="molecule type" value="Genomic_DNA"/>
</dbReference>
<evidence type="ECO:0000256" key="2">
    <source>
        <dbReference type="ARBA" id="ARBA00022692"/>
    </source>
</evidence>
<keyword evidence="3 5" id="KW-1133">Transmembrane helix</keyword>
<feature type="transmembrane region" description="Helical" evidence="5">
    <location>
        <begin position="6"/>
        <end position="24"/>
    </location>
</feature>
<dbReference type="GO" id="GO:0016020">
    <property type="term" value="C:membrane"/>
    <property type="evidence" value="ECO:0007669"/>
    <property type="project" value="UniProtKB-SubCell"/>
</dbReference>
<comment type="subcellular location">
    <subcellularLocation>
        <location evidence="1">Membrane</location>
        <topology evidence="1">Multi-pass membrane protein</topology>
    </subcellularLocation>
</comment>
<protein>
    <submittedName>
        <fullName evidence="7">O-Antigen ligase</fullName>
    </submittedName>
</protein>
<dbReference type="OrthoDB" id="283956at2"/>
<feature type="transmembrane region" description="Helical" evidence="5">
    <location>
        <begin position="379"/>
        <end position="405"/>
    </location>
</feature>
<evidence type="ECO:0000256" key="5">
    <source>
        <dbReference type="SAM" id="Phobius"/>
    </source>
</evidence>
<evidence type="ECO:0000256" key="1">
    <source>
        <dbReference type="ARBA" id="ARBA00004141"/>
    </source>
</evidence>
<keyword evidence="4 5" id="KW-0472">Membrane</keyword>
<evidence type="ECO:0000256" key="3">
    <source>
        <dbReference type="ARBA" id="ARBA00022989"/>
    </source>
</evidence>
<evidence type="ECO:0000313" key="7">
    <source>
        <dbReference type="EMBL" id="TWU19002.1"/>
    </source>
</evidence>
<feature type="transmembrane region" description="Helical" evidence="5">
    <location>
        <begin position="107"/>
        <end position="128"/>
    </location>
</feature>
<keyword evidence="8" id="KW-1185">Reference proteome</keyword>
<dbReference type="AlphaFoldDB" id="A0A5C6C4J1"/>
<evidence type="ECO:0000256" key="4">
    <source>
        <dbReference type="ARBA" id="ARBA00023136"/>
    </source>
</evidence>
<feature type="transmembrane region" description="Helical" evidence="5">
    <location>
        <begin position="192"/>
        <end position="210"/>
    </location>
</feature>
<gene>
    <name evidence="7" type="ORF">Poly21_11730</name>
</gene>
<dbReference type="PANTHER" id="PTHR37422">
    <property type="entry name" value="TEICHURONIC ACID BIOSYNTHESIS PROTEIN TUAE"/>
    <property type="match status" value="1"/>
</dbReference>
<dbReference type="RefSeq" id="WP_146405922.1">
    <property type="nucleotide sequence ID" value="NZ_SJPU01000001.1"/>
</dbReference>
<accession>A0A5C6C4J1</accession>
<evidence type="ECO:0000259" key="6">
    <source>
        <dbReference type="Pfam" id="PF04932"/>
    </source>
</evidence>
<feature type="transmembrane region" description="Helical" evidence="5">
    <location>
        <begin position="222"/>
        <end position="238"/>
    </location>
</feature>
<keyword evidence="7" id="KW-0436">Ligase</keyword>
<evidence type="ECO:0000313" key="8">
    <source>
        <dbReference type="Proteomes" id="UP000319908"/>
    </source>
</evidence>
<feature type="transmembrane region" description="Helical" evidence="5">
    <location>
        <begin position="55"/>
        <end position="71"/>
    </location>
</feature>
<name>A0A5C6C4J1_9BACT</name>
<reference evidence="7 8" key="1">
    <citation type="journal article" date="2020" name="Antonie Van Leeuwenhoek">
        <title>Rhodopirellula heiligendammensis sp. nov., Rhodopirellula pilleata sp. nov., and Rhodopirellula solitaria sp. nov. isolated from natural or artificial marine surfaces in Northern Germany and California, USA, and emended description of the genus Rhodopirellula.</title>
        <authorList>
            <person name="Kallscheuer N."/>
            <person name="Wiegand S."/>
            <person name="Jogler M."/>
            <person name="Boedeker C."/>
            <person name="Peeters S.H."/>
            <person name="Rast P."/>
            <person name="Heuer A."/>
            <person name="Jetten M.S.M."/>
            <person name="Rohde M."/>
            <person name="Jogler C."/>
        </authorList>
    </citation>
    <scope>NUCLEOTIDE SEQUENCE [LARGE SCALE GENOMIC DNA]</scope>
    <source>
        <strain evidence="7 8">Poly21</strain>
    </source>
</reference>
<feature type="transmembrane region" description="Helical" evidence="5">
    <location>
        <begin position="417"/>
        <end position="435"/>
    </location>
</feature>
<feature type="transmembrane region" description="Helical" evidence="5">
    <location>
        <begin position="83"/>
        <end position="101"/>
    </location>
</feature>
<dbReference type="PANTHER" id="PTHR37422:SF13">
    <property type="entry name" value="LIPOPOLYSACCHARIDE BIOSYNTHESIS PROTEIN PA4999-RELATED"/>
    <property type="match status" value="1"/>
</dbReference>
<keyword evidence="2 5" id="KW-0812">Transmembrane</keyword>
<dbReference type="InterPro" id="IPR007016">
    <property type="entry name" value="O-antigen_ligase-rel_domated"/>
</dbReference>
<dbReference type="Proteomes" id="UP000319908">
    <property type="component" value="Unassembled WGS sequence"/>
</dbReference>
<sequence length="464" mass="50829">MFTDDISFAIMLCVSCGFAAWFGYQHGKQYALGAGMAVSLLAGTWFKIVVGETDINVTIATTVILLIVYCTHSWRRIFSSLHLPDYLIASLALWHWIVDIYHDGQPLAFAAQAYGQWILPYAAGRYAFLHRGSLTKLAPVFVSVAAFISIAAIYESFTAWNLWETVFVHVDDVVARVTGQRYGLLYRAIGPVRNPIFLGIVLLTMLPFAVDLVTRTEATPRIRCLGWSGMFLIALGIVSTVSRGPILCMPVAIVLALAWYSRALRYAALAGSIIAAILVTMNYDAVLDFLDGGTNDHTISIIVQDDEFGAPMIHNNTRHRLLIPRVYGPLVLKGGPLGYGTTDSSGFPPRNIPGIPTDPVLLASLTNVDNSYINVGLRLGWVGLALFIATLISTVALCIQIAPVASTYLFPSDSRVIIAYATVLIAVLLEIWTVFFSYDHAFWILFQIGSISGLAGQVEKARRE</sequence>
<organism evidence="7 8">
    <name type="scientific">Allorhodopirellula heiligendammensis</name>
    <dbReference type="NCBI Taxonomy" id="2714739"/>
    <lineage>
        <taxon>Bacteria</taxon>
        <taxon>Pseudomonadati</taxon>
        <taxon>Planctomycetota</taxon>
        <taxon>Planctomycetia</taxon>
        <taxon>Pirellulales</taxon>
        <taxon>Pirellulaceae</taxon>
        <taxon>Allorhodopirellula</taxon>
    </lineage>
</organism>
<proteinExistence type="predicted"/>
<feature type="transmembrane region" description="Helical" evidence="5">
    <location>
        <begin position="140"/>
        <end position="163"/>
    </location>
</feature>
<dbReference type="GO" id="GO:0016874">
    <property type="term" value="F:ligase activity"/>
    <property type="evidence" value="ECO:0007669"/>
    <property type="project" value="UniProtKB-KW"/>
</dbReference>